<dbReference type="PRINTS" id="PR00153">
    <property type="entry name" value="CSAPPISMRASE"/>
</dbReference>
<dbReference type="GO" id="GO:0006457">
    <property type="term" value="P:protein folding"/>
    <property type="evidence" value="ECO:0007669"/>
    <property type="project" value="TreeGrafter"/>
</dbReference>
<evidence type="ECO:0000256" key="1">
    <source>
        <dbReference type="ARBA" id="ARBA00000971"/>
    </source>
</evidence>
<comment type="function">
    <text evidence="4">PPIases accelerate the folding of proteins. It catalyzes the cis-trans isomerization of proline imidic peptide bonds in oligopeptides.</text>
</comment>
<feature type="domain" description="PPIase cyclophilin-type" evidence="5">
    <location>
        <begin position="62"/>
        <end position="223"/>
    </location>
</feature>
<dbReference type="Pfam" id="PF00160">
    <property type="entry name" value="Pro_isomerase"/>
    <property type="match status" value="1"/>
</dbReference>
<protein>
    <recommendedName>
        <fullName evidence="4">Peptidyl-prolyl cis-trans isomerase</fullName>
        <shortName evidence="4">PPIase</shortName>
        <ecNumber evidence="4">5.2.1.8</ecNumber>
    </recommendedName>
</protein>
<dbReference type="AlphaFoldDB" id="A3E4E6"/>
<comment type="catalytic activity">
    <reaction evidence="1 4">
        <text>[protein]-peptidylproline (omega=180) = [protein]-peptidylproline (omega=0)</text>
        <dbReference type="Rhea" id="RHEA:16237"/>
        <dbReference type="Rhea" id="RHEA-COMP:10747"/>
        <dbReference type="Rhea" id="RHEA-COMP:10748"/>
        <dbReference type="ChEBI" id="CHEBI:83833"/>
        <dbReference type="ChEBI" id="CHEBI:83834"/>
        <dbReference type="EC" id="5.2.1.8"/>
    </reaction>
</comment>
<dbReference type="Gene3D" id="2.40.100.10">
    <property type="entry name" value="Cyclophilin-like"/>
    <property type="match status" value="1"/>
</dbReference>
<evidence type="ECO:0000256" key="4">
    <source>
        <dbReference type="RuleBase" id="RU363019"/>
    </source>
</evidence>
<reference evidence="6" key="1">
    <citation type="journal article" date="2007" name="Proc. Natl. Acad. Sci. U.S.A.">
        <title>Spliced leader RNA trans-splicing in dinoflagellates.</title>
        <authorList>
            <person name="Zhang H."/>
            <person name="Hou Y."/>
            <person name="Miranda L."/>
            <person name="Campbell D.A."/>
            <person name="Sturm N.R."/>
            <person name="Gaasterland T."/>
            <person name="Lin S."/>
        </authorList>
    </citation>
    <scope>NUCLEOTIDE SEQUENCE</scope>
</reference>
<dbReference type="PROSITE" id="PS50072">
    <property type="entry name" value="CSA_PPIASE_2"/>
    <property type="match status" value="1"/>
</dbReference>
<dbReference type="PANTHER" id="PTHR11071:SF561">
    <property type="entry name" value="PEPTIDYL-PROLYL CIS-TRANS ISOMERASE D-RELATED"/>
    <property type="match status" value="1"/>
</dbReference>
<evidence type="ECO:0000259" key="5">
    <source>
        <dbReference type="PROSITE" id="PS50072"/>
    </source>
</evidence>
<evidence type="ECO:0000256" key="2">
    <source>
        <dbReference type="ARBA" id="ARBA00023110"/>
    </source>
</evidence>
<comment type="similarity">
    <text evidence="4">Belongs to the cyclophilin-type PPIase family.</text>
</comment>
<evidence type="ECO:0000313" key="7">
    <source>
        <dbReference type="EMBL" id="ACU45296.1"/>
    </source>
</evidence>
<dbReference type="PANTHER" id="PTHR11071">
    <property type="entry name" value="PEPTIDYL-PROLYL CIS-TRANS ISOMERASE"/>
    <property type="match status" value="1"/>
</dbReference>
<reference evidence="7" key="3">
    <citation type="book" date="2010" name="PROCEEDINGS OF 13TH INTERNATIONAL CONFERENCE ON HARMFUL ALGAE" publisher="International Society For The Study of Harmful Algae" city="Hong Kong, China">
        <title>Dinoflagellate meta-transcriptomics enabled by spliced leader.</title>
        <editorList>
            <person name="Unknown A."/>
        </editorList>
        <authorList>
            <person name="Lin S."/>
            <person name="Zhang H."/>
        </authorList>
    </citation>
    <scope>NUCLEOTIDE SEQUENCE</scope>
    <source>
        <strain evidence="7">CCMP1975</strain>
    </source>
</reference>
<name>A3E4E6_KARVE</name>
<dbReference type="GO" id="GO:0016018">
    <property type="term" value="F:cyclosporin A binding"/>
    <property type="evidence" value="ECO:0007669"/>
    <property type="project" value="TreeGrafter"/>
</dbReference>
<dbReference type="SUPFAM" id="SSF50891">
    <property type="entry name" value="Cyclophilin-like"/>
    <property type="match status" value="1"/>
</dbReference>
<dbReference type="EC" id="5.2.1.8" evidence="4"/>
<proteinExistence type="evidence at transcript level"/>
<dbReference type="InterPro" id="IPR002130">
    <property type="entry name" value="Cyclophilin-type_PPIase_dom"/>
</dbReference>
<dbReference type="FunFam" id="2.40.100.10:FF:000025">
    <property type="entry name" value="Peptidyl-prolyl cis-trans isomerase CYP19-2"/>
    <property type="match status" value="1"/>
</dbReference>
<organism evidence="6">
    <name type="scientific">Karlodinium veneficum</name>
    <name type="common">Dinoflagellate</name>
    <name type="synonym">Karlodinium micrum</name>
    <dbReference type="NCBI Taxonomy" id="407301"/>
    <lineage>
        <taxon>Eukaryota</taxon>
        <taxon>Sar</taxon>
        <taxon>Alveolata</taxon>
        <taxon>Dinophyceae</taxon>
        <taxon>Gymnodiniales</taxon>
        <taxon>Kareniaceae</taxon>
        <taxon>Karlodinium</taxon>
    </lineage>
</organism>
<evidence type="ECO:0000256" key="3">
    <source>
        <dbReference type="ARBA" id="ARBA00023235"/>
    </source>
</evidence>
<reference evidence="7" key="2">
    <citation type="submission" date="2008-12" db="EMBL/GenBank/DDBJ databases">
        <authorList>
            <person name="Zhang H."/>
            <person name="Lin S."/>
        </authorList>
    </citation>
    <scope>NUCLEOTIDE SEQUENCE</scope>
    <source>
        <strain evidence="7">CCMP1975</strain>
    </source>
</reference>
<sequence>MSGPSFAQRFQQTSLKLQNQYSWAGKAALGISLCLPSYFLYESWTTKRKIRLYQDAIGDKVFLDIAIGNTYAGRVKIGLYSKTVPLTCENFLQLCKGYQVKDKLIGYRNTYFHQIKPGCCVVGGDTISGVGKGRGLSIYGEAFPDENFDMEFLRDGDLAMINWGKNTNGSIFMITLSSQRQYYGHHVVFGTVMKGMKVVREMGELGTRTGRPVMPLRIIQCGVLEDDKEPPPPPKDFVAAEGPIMSEDDFIAAEMDKKTGTVQPS</sequence>
<dbReference type="InterPro" id="IPR029000">
    <property type="entry name" value="Cyclophilin-like_dom_sf"/>
</dbReference>
<accession>A3E4E6</accession>
<dbReference type="GO" id="GO:0003755">
    <property type="term" value="F:peptidyl-prolyl cis-trans isomerase activity"/>
    <property type="evidence" value="ECO:0007669"/>
    <property type="project" value="UniProtKB-UniRule"/>
</dbReference>
<keyword evidence="2 4" id="KW-0697">Rotamase</keyword>
<keyword evidence="3 4" id="KW-0413">Isomerase</keyword>
<accession>E8Z766</accession>
<dbReference type="EMBL" id="FJ600289">
    <property type="protein sequence ID" value="ACU45296.1"/>
    <property type="molecule type" value="mRNA"/>
</dbReference>
<dbReference type="EMBL" id="DQ884436">
    <property type="protein sequence ID" value="ABI14422.1"/>
    <property type="molecule type" value="mRNA"/>
</dbReference>
<evidence type="ECO:0000313" key="6">
    <source>
        <dbReference type="EMBL" id="ABI14422.1"/>
    </source>
</evidence>
<dbReference type="GO" id="GO:0005737">
    <property type="term" value="C:cytoplasm"/>
    <property type="evidence" value="ECO:0007669"/>
    <property type="project" value="TreeGrafter"/>
</dbReference>